<dbReference type="Gene3D" id="3.60.15.10">
    <property type="entry name" value="Ribonuclease Z/Hydroxyacylglutathione hydrolase-like"/>
    <property type="match status" value="1"/>
</dbReference>
<sequence length="242" mass="29343">MKIYFIYHSCFVVETKSSFLMFDYYKNKKDKNSDFDFVVLMNNIFESEKPLYVFSSHSHHDHFNKEILKWHEMKKNIHYILSYDIKIKNPEMNYYFMKTNAELHINNLKILSYGSTDEGISFTVEVDHRRIFHSGDLNWWKWSEDTLSEEKAMEEAFKNIVDDIKGKRNVISVAFFPVDYRLEENYDCGGEYFIRKIKPRTFIPMHFWDEFDISHKFKITHQEKFPSTKIVEIRHPNQLLEL</sequence>
<keyword evidence="2" id="KW-1185">Reference proteome</keyword>
<dbReference type="PANTHER" id="PTHR42967">
    <property type="entry name" value="METAL DEPENDENT HYDROLASE"/>
    <property type="match status" value="1"/>
</dbReference>
<reference evidence="1 2" key="1">
    <citation type="submission" date="2019-07" db="EMBL/GenBank/DDBJ databases">
        <title>Genomic Encyclopedia of Type Strains, Phase I: the one thousand microbial genomes (KMG-I) project.</title>
        <authorList>
            <person name="Kyrpides N."/>
        </authorList>
    </citation>
    <scope>NUCLEOTIDE SEQUENCE [LARGE SCALE GENOMIC DNA]</scope>
    <source>
        <strain evidence="1 2">DSM 13558</strain>
    </source>
</reference>
<protein>
    <submittedName>
        <fullName evidence="1">L-ascorbate metabolism protein UlaG (Beta-lactamase superfamily)</fullName>
    </submittedName>
</protein>
<proteinExistence type="predicted"/>
<dbReference type="SUPFAM" id="SSF56281">
    <property type="entry name" value="Metallo-hydrolase/oxidoreductase"/>
    <property type="match status" value="1"/>
</dbReference>
<dbReference type="EMBL" id="VLKH01000002">
    <property type="protein sequence ID" value="TWH82762.1"/>
    <property type="molecule type" value="Genomic_DNA"/>
</dbReference>
<comment type="caution">
    <text evidence="1">The sequence shown here is derived from an EMBL/GenBank/DDBJ whole genome shotgun (WGS) entry which is preliminary data.</text>
</comment>
<gene>
    <name evidence="1" type="ORF">LY60_01068</name>
</gene>
<accession>A0A562JHK2</accession>
<evidence type="ECO:0000313" key="1">
    <source>
        <dbReference type="EMBL" id="TWH82762.1"/>
    </source>
</evidence>
<dbReference type="RefSeq" id="WP_170226107.1">
    <property type="nucleotide sequence ID" value="NZ_VLKH01000002.1"/>
</dbReference>
<dbReference type="AlphaFoldDB" id="A0A562JHK2"/>
<dbReference type="PANTHER" id="PTHR42967:SF1">
    <property type="entry name" value="MBL FOLD METALLO-HYDROLASE"/>
    <property type="match status" value="1"/>
</dbReference>
<dbReference type="Proteomes" id="UP000315343">
    <property type="component" value="Unassembled WGS sequence"/>
</dbReference>
<evidence type="ECO:0000313" key="2">
    <source>
        <dbReference type="Proteomes" id="UP000315343"/>
    </source>
</evidence>
<name>A0A562JHK2_9FIRM</name>
<organism evidence="1 2">
    <name type="scientific">Sedimentibacter saalensis</name>
    <dbReference type="NCBI Taxonomy" id="130788"/>
    <lineage>
        <taxon>Bacteria</taxon>
        <taxon>Bacillati</taxon>
        <taxon>Bacillota</taxon>
        <taxon>Tissierellia</taxon>
        <taxon>Sedimentibacter</taxon>
    </lineage>
</organism>
<dbReference type="Pfam" id="PF13483">
    <property type="entry name" value="Lactamase_B_3"/>
    <property type="match status" value="1"/>
</dbReference>
<dbReference type="InterPro" id="IPR036866">
    <property type="entry name" value="RibonucZ/Hydroxyglut_hydro"/>
</dbReference>